<evidence type="ECO:0000259" key="5">
    <source>
        <dbReference type="Pfam" id="PF25455"/>
    </source>
</evidence>
<dbReference type="PANTHER" id="PTHR22602">
    <property type="entry name" value="TRANSFERASE CAF17, MITOCHONDRIAL-RELATED"/>
    <property type="match status" value="1"/>
</dbReference>
<proteinExistence type="predicted"/>
<evidence type="ECO:0000256" key="1">
    <source>
        <dbReference type="ARBA" id="ARBA00004173"/>
    </source>
</evidence>
<protein>
    <submittedName>
        <fullName evidence="6">Uncharacterized protein</fullName>
    </submittedName>
</protein>
<dbReference type="InterPro" id="IPR045179">
    <property type="entry name" value="YgfZ/GcvT"/>
</dbReference>
<dbReference type="AlphaFoldDB" id="A0ABD1F7Q1"/>
<evidence type="ECO:0000256" key="2">
    <source>
        <dbReference type="ARBA" id="ARBA00022946"/>
    </source>
</evidence>
<comment type="caution">
    <text evidence="6">The sequence shown here is derived from an EMBL/GenBank/DDBJ whole genome shotgun (WGS) entry which is preliminary data.</text>
</comment>
<dbReference type="GO" id="GO:0005739">
    <property type="term" value="C:mitochondrion"/>
    <property type="evidence" value="ECO:0007669"/>
    <property type="project" value="UniProtKB-SubCell"/>
</dbReference>
<evidence type="ECO:0000259" key="4">
    <source>
        <dbReference type="Pfam" id="PF01571"/>
    </source>
</evidence>
<dbReference type="PANTHER" id="PTHR22602:SF0">
    <property type="entry name" value="TRANSFERASE CAF17, MITOCHONDRIAL-RELATED"/>
    <property type="match status" value="1"/>
</dbReference>
<evidence type="ECO:0000313" key="6">
    <source>
        <dbReference type="EMBL" id="KAL1513610.1"/>
    </source>
</evidence>
<dbReference type="InterPro" id="IPR006222">
    <property type="entry name" value="GCVT_N"/>
</dbReference>
<evidence type="ECO:0000313" key="7">
    <source>
        <dbReference type="Proteomes" id="UP001566132"/>
    </source>
</evidence>
<dbReference type="Pfam" id="PF01571">
    <property type="entry name" value="GCV_T"/>
    <property type="match status" value="1"/>
</dbReference>
<accession>A0ABD1F7Q1</accession>
<gene>
    <name evidence="6" type="ORF">ABEB36_003001</name>
</gene>
<reference evidence="6 7" key="1">
    <citation type="submission" date="2024-05" db="EMBL/GenBank/DDBJ databases">
        <title>Genetic variation in Jamaican populations of the coffee berry borer (Hypothenemus hampei).</title>
        <authorList>
            <person name="Errbii M."/>
            <person name="Myrie A."/>
        </authorList>
    </citation>
    <scope>NUCLEOTIDE SEQUENCE [LARGE SCALE GENOMIC DNA]</scope>
    <source>
        <strain evidence="6">JA-Hopewell-2020-01-JO</strain>
        <tissue evidence="6">Whole body</tissue>
    </source>
</reference>
<dbReference type="Proteomes" id="UP001566132">
    <property type="component" value="Unassembled WGS sequence"/>
</dbReference>
<name>A0ABD1F7Q1_HYPHA</name>
<feature type="domain" description="GCVT N-terminal" evidence="4">
    <location>
        <begin position="44"/>
        <end position="118"/>
    </location>
</feature>
<sequence>MCLHLGVVGYKMSLMRAQIYLKRSYSSLLSTRNCIQHLKERSLVQVKGPDASPFLQGLITNDINHLKDGSSSMFTMFLNTKGRILFDAIIYQIEDNDAFWIECDASASSQLQKHLKLYKIRRKIEVSHLDNYKIYVLYNRQHINQTNEQIPAISEELDTNAFRDNSKNYKHLNAIYIFKDPRVAQLGFRIIETVEGNVNDMSSLIDFHYNDSADDYVKLRYSLGIGEGTNDLNIGTSFPLECNCDYLHGISFHKGCYIGQELTARTHHTGVVRKRLMPLIFSKVPTILPKNDTIIHNNVNLGKLRGVKDNVGLGLLRINQALDIGNISIGNGTASIFKPFWWPVELPKEKLNVNVPN</sequence>
<dbReference type="SUPFAM" id="SSF103025">
    <property type="entry name" value="Folate-binding domain"/>
    <property type="match status" value="1"/>
</dbReference>
<comment type="subcellular location">
    <subcellularLocation>
        <location evidence="1">Mitochondrion</location>
    </subcellularLocation>
</comment>
<dbReference type="Gene3D" id="3.30.1360.120">
    <property type="entry name" value="Probable tRNA modification gtpase trme, domain 1"/>
    <property type="match status" value="1"/>
</dbReference>
<keyword evidence="2" id="KW-0809">Transit peptide</keyword>
<dbReference type="NCBIfam" id="TIGR03317">
    <property type="entry name" value="ygfZ_signature"/>
    <property type="match status" value="1"/>
</dbReference>
<dbReference type="InterPro" id="IPR017703">
    <property type="entry name" value="YgfZ/GCV_T_CS"/>
</dbReference>
<keyword evidence="7" id="KW-1185">Reference proteome</keyword>
<feature type="domain" description="CAF17 C-terminal" evidence="5">
    <location>
        <begin position="273"/>
        <end position="343"/>
    </location>
</feature>
<evidence type="ECO:0000256" key="3">
    <source>
        <dbReference type="ARBA" id="ARBA00023128"/>
    </source>
</evidence>
<dbReference type="InterPro" id="IPR027266">
    <property type="entry name" value="TrmE/GcvT-like"/>
</dbReference>
<dbReference type="Pfam" id="PF25455">
    <property type="entry name" value="Beta-barrel_CAF17_C"/>
    <property type="match status" value="1"/>
</dbReference>
<dbReference type="InterPro" id="IPR057460">
    <property type="entry name" value="CAF17_C"/>
</dbReference>
<organism evidence="6 7">
    <name type="scientific">Hypothenemus hampei</name>
    <name type="common">Coffee berry borer</name>
    <dbReference type="NCBI Taxonomy" id="57062"/>
    <lineage>
        <taxon>Eukaryota</taxon>
        <taxon>Metazoa</taxon>
        <taxon>Ecdysozoa</taxon>
        <taxon>Arthropoda</taxon>
        <taxon>Hexapoda</taxon>
        <taxon>Insecta</taxon>
        <taxon>Pterygota</taxon>
        <taxon>Neoptera</taxon>
        <taxon>Endopterygota</taxon>
        <taxon>Coleoptera</taxon>
        <taxon>Polyphaga</taxon>
        <taxon>Cucujiformia</taxon>
        <taxon>Curculionidae</taxon>
        <taxon>Scolytinae</taxon>
        <taxon>Hypothenemus</taxon>
    </lineage>
</organism>
<dbReference type="EMBL" id="JBDJPC010000002">
    <property type="protein sequence ID" value="KAL1513610.1"/>
    <property type="molecule type" value="Genomic_DNA"/>
</dbReference>
<keyword evidence="3" id="KW-0496">Mitochondrion</keyword>